<feature type="transmembrane region" description="Helical" evidence="17">
    <location>
        <begin position="179"/>
        <end position="204"/>
    </location>
</feature>
<evidence type="ECO:0000256" key="3">
    <source>
        <dbReference type="ARBA" id="ARBA00009025"/>
    </source>
</evidence>
<dbReference type="Pfam" id="PF00361">
    <property type="entry name" value="Proton_antipo_M"/>
    <property type="match status" value="1"/>
</dbReference>
<keyword evidence="9" id="KW-1278">Translocase</keyword>
<dbReference type="GO" id="GO:0042773">
    <property type="term" value="P:ATP synthesis coupled electron transport"/>
    <property type="evidence" value="ECO:0007669"/>
    <property type="project" value="InterPro"/>
</dbReference>
<keyword evidence="6 17" id="KW-0813">Transport</keyword>
<evidence type="ECO:0000256" key="15">
    <source>
        <dbReference type="ARBA" id="ARBA00023136"/>
    </source>
</evidence>
<feature type="transmembrane region" description="Helical" evidence="17">
    <location>
        <begin position="335"/>
        <end position="358"/>
    </location>
</feature>
<gene>
    <name evidence="20" type="primary">NADH4</name>
</gene>
<keyword evidence="10 17" id="KW-0249">Electron transport</keyword>
<evidence type="ECO:0000256" key="16">
    <source>
        <dbReference type="ARBA" id="ARBA00049551"/>
    </source>
</evidence>
<dbReference type="GO" id="GO:0015990">
    <property type="term" value="P:electron transport coupled proton transport"/>
    <property type="evidence" value="ECO:0007669"/>
    <property type="project" value="TreeGrafter"/>
</dbReference>
<organism evidence="20">
    <name type="scientific">Halicryptus spinulosus</name>
    <dbReference type="NCBI Taxonomy" id="160677"/>
    <lineage>
        <taxon>Eukaryota</taxon>
        <taxon>Metazoa</taxon>
        <taxon>Ecdysozoa</taxon>
        <taxon>Scalidophora</taxon>
        <taxon>Priapulida</taxon>
        <taxon>Priapulimorpha</taxon>
        <taxon>Priapulimorphida</taxon>
        <taxon>Priapulidae</taxon>
        <taxon>Halicryptus</taxon>
    </lineage>
</organism>
<evidence type="ECO:0000259" key="19">
    <source>
        <dbReference type="Pfam" id="PF01059"/>
    </source>
</evidence>
<dbReference type="GO" id="GO:0003954">
    <property type="term" value="F:NADH dehydrogenase activity"/>
    <property type="evidence" value="ECO:0007669"/>
    <property type="project" value="TreeGrafter"/>
</dbReference>
<dbReference type="PRINTS" id="PR01437">
    <property type="entry name" value="NUOXDRDTASE4"/>
</dbReference>
<keyword evidence="7 17" id="KW-0679">Respiratory chain</keyword>
<feature type="transmembrane region" description="Helical" evidence="17">
    <location>
        <begin position="427"/>
        <end position="451"/>
    </location>
</feature>
<feature type="transmembrane region" description="Helical" evidence="17">
    <location>
        <begin position="277"/>
        <end position="295"/>
    </location>
</feature>
<dbReference type="InterPro" id="IPR003918">
    <property type="entry name" value="NADH_UbQ_OxRdtase"/>
</dbReference>
<keyword evidence="8 17" id="KW-0812">Transmembrane</keyword>
<feature type="transmembrane region" description="Helical" evidence="17">
    <location>
        <begin position="301"/>
        <end position="323"/>
    </location>
</feature>
<feature type="transmembrane region" description="Helical" evidence="17">
    <location>
        <begin position="86"/>
        <end position="104"/>
    </location>
</feature>
<evidence type="ECO:0000256" key="8">
    <source>
        <dbReference type="ARBA" id="ARBA00022692"/>
    </source>
</evidence>
<dbReference type="GO" id="GO:0008137">
    <property type="term" value="F:NADH dehydrogenase (ubiquinone) activity"/>
    <property type="evidence" value="ECO:0007669"/>
    <property type="project" value="UniProtKB-UniRule"/>
</dbReference>
<comment type="catalytic activity">
    <reaction evidence="16 17">
        <text>a ubiquinone + NADH + 5 H(+)(in) = a ubiquinol + NAD(+) + 4 H(+)(out)</text>
        <dbReference type="Rhea" id="RHEA:29091"/>
        <dbReference type="Rhea" id="RHEA-COMP:9565"/>
        <dbReference type="Rhea" id="RHEA-COMP:9566"/>
        <dbReference type="ChEBI" id="CHEBI:15378"/>
        <dbReference type="ChEBI" id="CHEBI:16389"/>
        <dbReference type="ChEBI" id="CHEBI:17976"/>
        <dbReference type="ChEBI" id="CHEBI:57540"/>
        <dbReference type="ChEBI" id="CHEBI:57945"/>
        <dbReference type="EC" id="7.1.1.2"/>
    </reaction>
</comment>
<evidence type="ECO:0000256" key="2">
    <source>
        <dbReference type="ARBA" id="ARBA00004225"/>
    </source>
</evidence>
<evidence type="ECO:0000256" key="12">
    <source>
        <dbReference type="ARBA" id="ARBA00023027"/>
    </source>
</evidence>
<geneLocation type="mitochondrion" evidence="20"/>
<feature type="domain" description="NADH:quinone oxidoreductase/Mrp antiporter transmembrane" evidence="18">
    <location>
        <begin position="107"/>
        <end position="392"/>
    </location>
</feature>
<keyword evidence="12 17" id="KW-0520">NAD</keyword>
<evidence type="ECO:0000256" key="5">
    <source>
        <dbReference type="ARBA" id="ARBA00021006"/>
    </source>
</evidence>
<evidence type="ECO:0000259" key="18">
    <source>
        <dbReference type="Pfam" id="PF00361"/>
    </source>
</evidence>
<feature type="transmembrane region" description="Helical" evidence="17">
    <location>
        <begin position="137"/>
        <end position="159"/>
    </location>
</feature>
<evidence type="ECO:0000256" key="17">
    <source>
        <dbReference type="RuleBase" id="RU003297"/>
    </source>
</evidence>
<dbReference type="EC" id="7.1.1.2" evidence="4 17"/>
<feature type="transmembrane region" description="Helical" evidence="17">
    <location>
        <begin position="50"/>
        <end position="74"/>
    </location>
</feature>
<keyword evidence="11 17" id="KW-1133">Transmembrane helix</keyword>
<dbReference type="InterPro" id="IPR001750">
    <property type="entry name" value="ND/Mrp_TM"/>
</dbReference>
<keyword evidence="15 17" id="KW-0472">Membrane</keyword>
<feature type="transmembrane region" description="Helical" evidence="17">
    <location>
        <begin position="378"/>
        <end position="406"/>
    </location>
</feature>
<evidence type="ECO:0000313" key="20">
    <source>
        <dbReference type="EMBL" id="CBK55564.1"/>
    </source>
</evidence>
<dbReference type="GO" id="GO:0031966">
    <property type="term" value="C:mitochondrial membrane"/>
    <property type="evidence" value="ECO:0007669"/>
    <property type="project" value="UniProtKB-SubCell"/>
</dbReference>
<feature type="transmembrane region" description="Helical" evidence="17">
    <location>
        <begin position="249"/>
        <end position="270"/>
    </location>
</feature>
<dbReference type="PANTHER" id="PTHR43507:SF20">
    <property type="entry name" value="NADH-UBIQUINONE OXIDOREDUCTASE CHAIN 4"/>
    <property type="match status" value="1"/>
</dbReference>
<comment type="subcellular location">
    <subcellularLocation>
        <location evidence="2 17">Mitochondrion membrane</location>
        <topology evidence="2 17">Multi-pass membrane protein</topology>
    </subcellularLocation>
</comment>
<sequence>MLMLLGLCVSTMFLSLFSWGLVQLCFGLLVLLFSLFFFTGYSQWLVFTSWLGLDLLSLMMILLTLWISMLMLLASNGAKSKNLWQLFLFLNLTLMGSLIVTFSVTGLLLFYISFEVALIPTFLLIMGWGYQPERVQAGVYLLFYTLFASLPLLLCILFTNELLGGQTFFALSLIFSENIFSGIMGFLFMLGFSLAFLVKLPLYVLHLWLPKAHVEAPIAGSMILAGILLKLGGYGLLRSYSLFKLSSTGMLILFMSVGLFGGVLVGLICLRQVDMKSLIAYSSVAHMGMVLGGVISFCNWGFSGVLALMVAHGLCSSGLFCLANMVYERVHTRSLYMMGGMLTLFPCLAIWWFLLAAANMAAPPSMNLVGEISIINSLLPWSLFSGLIIFACSFLAAAYSLYLYVGTQHGHVLLSFKLLADCSGREYLLLFLHWLPLNFFIFKIDLLFNFFC</sequence>
<accession>L0N7S0</accession>
<name>L0N7S0_9BILA</name>
<evidence type="ECO:0000256" key="4">
    <source>
        <dbReference type="ARBA" id="ARBA00012944"/>
    </source>
</evidence>
<dbReference type="EMBL" id="FN689349">
    <property type="protein sequence ID" value="CBK55564.1"/>
    <property type="molecule type" value="Genomic_DNA"/>
</dbReference>
<dbReference type="Pfam" id="PF01059">
    <property type="entry name" value="Oxidored_q5_N"/>
    <property type="match status" value="1"/>
</dbReference>
<evidence type="ECO:0000256" key="13">
    <source>
        <dbReference type="ARBA" id="ARBA00023075"/>
    </source>
</evidence>
<evidence type="ECO:0000256" key="1">
    <source>
        <dbReference type="ARBA" id="ARBA00003257"/>
    </source>
</evidence>
<comment type="function">
    <text evidence="1">Core subunit of the mitochondrial membrane respiratory chain NADH dehydrogenase (Complex I) that is believed to belong to the minimal assembly required for catalysis. Complex I functions in the transfer of electrons from NADH to the respiratory chain. The immediate electron acceptor for the enzyme is believed to be ubiquinone.</text>
</comment>
<feature type="transmembrane region" description="Helical" evidence="17">
    <location>
        <begin position="110"/>
        <end position="130"/>
    </location>
</feature>
<feature type="transmembrane region" description="Helical" evidence="17">
    <location>
        <begin position="216"/>
        <end position="237"/>
    </location>
</feature>
<comment type="similarity">
    <text evidence="3 17">Belongs to the complex I subunit 4 family.</text>
</comment>
<protein>
    <recommendedName>
        <fullName evidence="5 17">NADH-ubiquinone oxidoreductase chain 4</fullName>
        <ecNumber evidence="4 17">7.1.1.2</ecNumber>
    </recommendedName>
</protein>
<keyword evidence="14 17" id="KW-0496">Mitochondrion</keyword>
<keyword evidence="13 17" id="KW-0830">Ubiquinone</keyword>
<evidence type="ECO:0000256" key="11">
    <source>
        <dbReference type="ARBA" id="ARBA00022989"/>
    </source>
</evidence>
<evidence type="ECO:0000256" key="7">
    <source>
        <dbReference type="ARBA" id="ARBA00022660"/>
    </source>
</evidence>
<feature type="transmembrane region" description="Helical" evidence="17">
    <location>
        <begin position="12"/>
        <end position="38"/>
    </location>
</feature>
<dbReference type="AlphaFoldDB" id="L0N7S0"/>
<proteinExistence type="inferred from homology"/>
<evidence type="ECO:0000256" key="9">
    <source>
        <dbReference type="ARBA" id="ARBA00022967"/>
    </source>
</evidence>
<dbReference type="GO" id="GO:0048039">
    <property type="term" value="F:ubiquinone binding"/>
    <property type="evidence" value="ECO:0007669"/>
    <property type="project" value="TreeGrafter"/>
</dbReference>
<feature type="domain" description="NADH:ubiquinone oxidoreductase chain 4 N-terminal" evidence="19">
    <location>
        <begin position="2"/>
        <end position="101"/>
    </location>
</feature>
<dbReference type="InterPro" id="IPR000260">
    <property type="entry name" value="NADH4_N"/>
</dbReference>
<reference evidence="20" key="1">
    <citation type="submission" date="2010-03" db="EMBL/GenBank/DDBJ databases">
        <title>The complete mitochondrial genome of the priapulid worm Halicryptus spinulosus.</title>
        <authorList>
            <person name="Janssen R."/>
            <person name="Shen H."/>
            <person name="Scholtz G."/>
            <person name="Budd G.E."/>
            <person name="Braband A."/>
        </authorList>
    </citation>
    <scope>NUCLEOTIDE SEQUENCE</scope>
</reference>
<evidence type="ECO:0000256" key="10">
    <source>
        <dbReference type="ARBA" id="ARBA00022982"/>
    </source>
</evidence>
<dbReference type="PANTHER" id="PTHR43507">
    <property type="entry name" value="NADH-UBIQUINONE OXIDOREDUCTASE CHAIN 4"/>
    <property type="match status" value="1"/>
</dbReference>
<evidence type="ECO:0000256" key="6">
    <source>
        <dbReference type="ARBA" id="ARBA00022448"/>
    </source>
</evidence>
<comment type="function">
    <text evidence="17">Core subunit of the mitochondrial membrane respiratory chain NADH dehydrogenase (Complex I) which catalyzes electron transfer from NADH through the respiratory chain, using ubiquinone as an electron acceptor. Essential for the catalytic activity and assembly of complex I.</text>
</comment>
<evidence type="ECO:0000256" key="14">
    <source>
        <dbReference type="ARBA" id="ARBA00023128"/>
    </source>
</evidence>